<reference evidence="2" key="2">
    <citation type="journal article" date="2022" name="Res Sq">
        <title>Comparative Genomics Reveals Insights into the Divergent Evolution of Astigmatic Mites and Household Pest Adaptations.</title>
        <authorList>
            <person name="Xiong Q."/>
            <person name="Wan A.T.-Y."/>
            <person name="Liu X.-Y."/>
            <person name="Fung C.S.-H."/>
            <person name="Xiao X."/>
            <person name="Malainual N."/>
            <person name="Hou J."/>
            <person name="Wang L."/>
            <person name="Wang M."/>
            <person name="Yang K."/>
            <person name="Cui Y."/>
            <person name="Leung E."/>
            <person name="Nong W."/>
            <person name="Shin S.-K."/>
            <person name="Au S."/>
            <person name="Jeong K.Y."/>
            <person name="Chew F.T."/>
            <person name="Hui J."/>
            <person name="Leung T.F."/>
            <person name="Tungtrongchitr A."/>
            <person name="Zhong N."/>
            <person name="Liu Z."/>
            <person name="Tsui S."/>
        </authorList>
    </citation>
    <scope>NUCLEOTIDE SEQUENCE</scope>
    <source>
        <strain evidence="2">Derf</strain>
        <tissue evidence="2">Whole organism</tissue>
    </source>
</reference>
<proteinExistence type="predicted"/>
<evidence type="ECO:0000256" key="1">
    <source>
        <dbReference type="SAM" id="Phobius"/>
    </source>
</evidence>
<reference evidence="2" key="1">
    <citation type="submission" date="2013-05" db="EMBL/GenBank/DDBJ databases">
        <authorList>
            <person name="Yim A.K.Y."/>
            <person name="Chan T.F."/>
            <person name="Ji K.M."/>
            <person name="Liu X.Y."/>
            <person name="Zhou J.W."/>
            <person name="Li R.Q."/>
            <person name="Yang K.Y."/>
            <person name="Li J."/>
            <person name="Li M."/>
            <person name="Law P.T.W."/>
            <person name="Wu Y.L."/>
            <person name="Cai Z.L."/>
            <person name="Qin H."/>
            <person name="Bao Y."/>
            <person name="Leung R.K.K."/>
            <person name="Ng P.K.S."/>
            <person name="Zou J."/>
            <person name="Zhong X.J."/>
            <person name="Ran P.X."/>
            <person name="Zhong N.S."/>
            <person name="Liu Z.G."/>
            <person name="Tsui S.K.W."/>
        </authorList>
    </citation>
    <scope>NUCLEOTIDE SEQUENCE</scope>
    <source>
        <strain evidence="2">Derf</strain>
        <tissue evidence="2">Whole organism</tissue>
    </source>
</reference>
<keyword evidence="1" id="KW-0472">Membrane</keyword>
<protein>
    <submittedName>
        <fullName evidence="2">Uncharacterized protein</fullName>
    </submittedName>
</protein>
<keyword evidence="1" id="KW-0812">Transmembrane</keyword>
<accession>A0A922I5I1</accession>
<feature type="transmembrane region" description="Helical" evidence="1">
    <location>
        <begin position="137"/>
        <end position="157"/>
    </location>
</feature>
<comment type="caution">
    <text evidence="2">The sequence shown here is derived from an EMBL/GenBank/DDBJ whole genome shotgun (WGS) entry which is preliminary data.</text>
</comment>
<evidence type="ECO:0000313" key="3">
    <source>
        <dbReference type="Proteomes" id="UP000790347"/>
    </source>
</evidence>
<keyword evidence="3" id="KW-1185">Reference proteome</keyword>
<name>A0A922I5I1_DERFA</name>
<feature type="transmembrane region" description="Helical" evidence="1">
    <location>
        <begin position="188"/>
        <end position="207"/>
    </location>
</feature>
<dbReference type="Proteomes" id="UP000790347">
    <property type="component" value="Unassembled WGS sequence"/>
</dbReference>
<sequence>MSTTTTSTIILHDDPWFRILRYIYGNFGVPLYPYPWSSNNDNRKHIVRWVNFLLNTILNLMACQTLSPQYESSYYHDMIKKYHQYGLLPMYMFLNILLIRPSIFIGYWFVYSTRVFRIVELLMRKDCFIVRLSNHRCYIWIFTMVLFHLIFLFYYRLDIVLTIFHQIAFDPIRLLMIHIVYDSYSMITWSLFCYHQVLNILTLRWYLMAISQQQQINHPNNYYQCHAIIKSLEKFSRVNIEIRQLFSPLWIIQLTIVCSSHFNTIILLFIEGWQRRWHKIHRDILVTFIWITLVYLNQQSLSIFDQINNRIRQMMITPRSIYDHRKQQQIKQFRRSQKYLQQSRYVEFELLRNDFEMIIYDNTLHIHSVLFLELIAFVIYYVCIILLS</sequence>
<feature type="transmembrane region" description="Helical" evidence="1">
    <location>
        <begin position="90"/>
        <end position="116"/>
    </location>
</feature>
<dbReference type="EMBL" id="ASGP02000002">
    <property type="protein sequence ID" value="KAH9522496.1"/>
    <property type="molecule type" value="Genomic_DNA"/>
</dbReference>
<evidence type="ECO:0000313" key="2">
    <source>
        <dbReference type="EMBL" id="KAH9522496.1"/>
    </source>
</evidence>
<feature type="transmembrane region" description="Helical" evidence="1">
    <location>
        <begin position="364"/>
        <end position="387"/>
    </location>
</feature>
<feature type="transmembrane region" description="Helical" evidence="1">
    <location>
        <begin position="250"/>
        <end position="272"/>
    </location>
</feature>
<feature type="transmembrane region" description="Helical" evidence="1">
    <location>
        <begin position="52"/>
        <end position="70"/>
    </location>
</feature>
<feature type="transmembrane region" description="Helical" evidence="1">
    <location>
        <begin position="284"/>
        <end position="304"/>
    </location>
</feature>
<dbReference type="AlphaFoldDB" id="A0A922I5I1"/>
<organism evidence="2 3">
    <name type="scientific">Dermatophagoides farinae</name>
    <name type="common">American house dust mite</name>
    <dbReference type="NCBI Taxonomy" id="6954"/>
    <lineage>
        <taxon>Eukaryota</taxon>
        <taxon>Metazoa</taxon>
        <taxon>Ecdysozoa</taxon>
        <taxon>Arthropoda</taxon>
        <taxon>Chelicerata</taxon>
        <taxon>Arachnida</taxon>
        <taxon>Acari</taxon>
        <taxon>Acariformes</taxon>
        <taxon>Sarcoptiformes</taxon>
        <taxon>Astigmata</taxon>
        <taxon>Psoroptidia</taxon>
        <taxon>Analgoidea</taxon>
        <taxon>Pyroglyphidae</taxon>
        <taxon>Dermatophagoidinae</taxon>
        <taxon>Dermatophagoides</taxon>
    </lineage>
</organism>
<keyword evidence="1" id="KW-1133">Transmembrane helix</keyword>
<gene>
    <name evidence="2" type="ORF">DERF_006062</name>
</gene>